<dbReference type="EMBL" id="JANIET010000001">
    <property type="protein sequence ID" value="MCQ8229420.1"/>
    <property type="molecule type" value="Genomic_DNA"/>
</dbReference>
<evidence type="ECO:0000313" key="5">
    <source>
        <dbReference type="Proteomes" id="UP001300015"/>
    </source>
</evidence>
<feature type="coiled-coil region" evidence="1">
    <location>
        <begin position="66"/>
        <end position="118"/>
    </location>
</feature>
<organism evidence="4 5">
    <name type="scientific">Pantoea trifolii</name>
    <dbReference type="NCBI Taxonomy" id="2968030"/>
    <lineage>
        <taxon>Bacteria</taxon>
        <taxon>Pseudomonadati</taxon>
        <taxon>Pseudomonadota</taxon>
        <taxon>Gammaproteobacteria</taxon>
        <taxon>Enterobacterales</taxon>
        <taxon>Erwiniaceae</taxon>
        <taxon>Pantoea</taxon>
    </lineage>
</organism>
<feature type="domain" description="Peptidyl-prolyl cis-trans isomerase FKBP-type N-terminal" evidence="3">
    <location>
        <begin position="137"/>
        <end position="207"/>
    </location>
</feature>
<dbReference type="RefSeq" id="WP_256697729.1">
    <property type="nucleotide sequence ID" value="NZ_JANIES010000001.1"/>
</dbReference>
<dbReference type="Pfam" id="PF01346">
    <property type="entry name" value="FKBP_N"/>
    <property type="match status" value="1"/>
</dbReference>
<name>A0ABT1VPG2_9GAMM</name>
<gene>
    <name evidence="4" type="ORF">NQH49_18335</name>
</gene>
<evidence type="ECO:0000256" key="2">
    <source>
        <dbReference type="SAM" id="SignalP"/>
    </source>
</evidence>
<evidence type="ECO:0000259" key="3">
    <source>
        <dbReference type="Pfam" id="PF01346"/>
    </source>
</evidence>
<feature type="chain" id="PRO_5045642686" description="Peptidyl-prolyl cis-trans isomerase FKBP-type N-terminal domain-containing protein" evidence="2">
    <location>
        <begin position="24"/>
        <end position="324"/>
    </location>
</feature>
<dbReference type="Proteomes" id="UP001300015">
    <property type="component" value="Unassembled WGS sequence"/>
</dbReference>
<dbReference type="InterPro" id="IPR000774">
    <property type="entry name" value="PPIase_FKBP_N"/>
</dbReference>
<evidence type="ECO:0000256" key="1">
    <source>
        <dbReference type="SAM" id="Coils"/>
    </source>
</evidence>
<keyword evidence="5" id="KW-1185">Reference proteome</keyword>
<feature type="signal peptide" evidence="2">
    <location>
        <begin position="1"/>
        <end position="23"/>
    </location>
</feature>
<keyword evidence="2" id="KW-0732">Signal</keyword>
<dbReference type="Gene3D" id="1.10.287.460">
    <property type="entry name" value="Peptidyl-prolyl cis-trans isomerase, FKBP-type, N-terminal domain"/>
    <property type="match status" value="1"/>
</dbReference>
<proteinExistence type="predicted"/>
<reference evidence="4 5" key="1">
    <citation type="submission" date="2022-07" db="EMBL/GenBank/DDBJ databases">
        <title>Pantoea trifolii sp. nov. isolated from root nodules of Trifolium rubens.</title>
        <authorList>
            <person name="Kalita M."/>
            <person name="Wdowiak-Wrobel S."/>
            <person name="Marek-Kozaczuk M."/>
            <person name="Palusinska-Szysz M."/>
            <person name="Sokolowski W."/>
            <person name="Coutinho T."/>
            <person name="Hlahane L."/>
        </authorList>
    </citation>
    <scope>NUCLEOTIDE SEQUENCE [LARGE SCALE GENOMIC DNA]</scope>
    <source>
        <strain evidence="4 5">MMK2</strain>
    </source>
</reference>
<protein>
    <recommendedName>
        <fullName evidence="3">Peptidyl-prolyl cis-trans isomerase FKBP-type N-terminal domain-containing protein</fullName>
    </recommendedName>
</protein>
<accession>A0ABT1VPG2</accession>
<sequence>MTQRHLPFVLFCTALLLPALASAASEEEMLHAFGDAARTLPSVPVQTPKPQPKPVAPKIIQKPAAQPELQTQLNHLRARVIELEKQKAALQLKNEQQEKRLQASSDKLTAELETAKKQPVVAAAPLTDPKSDAERDGYMLGQSIASNAVVQLQMVKDTGLTISLEQLIAGFSTQLQTGTSVMNSEEMSRRYAAMQEAINKNMGSLIEKGYARLNKQLDKRKSLLTQNGVHWFTVKSVNAKLIPEQQVQVSVKVSTLSGKVINDFADDKVVFDNTLPPLLYEGMSLTGTGGAVEGWALAKDIFEREPLPPWVAPYDVIHYQLAIK</sequence>
<evidence type="ECO:0000313" key="4">
    <source>
        <dbReference type="EMBL" id="MCQ8229420.1"/>
    </source>
</evidence>
<dbReference type="InterPro" id="IPR036944">
    <property type="entry name" value="PPIase_FKBP_N_sf"/>
</dbReference>
<comment type="caution">
    <text evidence="4">The sequence shown here is derived from an EMBL/GenBank/DDBJ whole genome shotgun (WGS) entry which is preliminary data.</text>
</comment>
<keyword evidence="1" id="KW-0175">Coiled coil</keyword>